<evidence type="ECO:0000313" key="6">
    <source>
        <dbReference type="Proteomes" id="UP000029989"/>
    </source>
</evidence>
<evidence type="ECO:0000259" key="4">
    <source>
        <dbReference type="Pfam" id="PF05193"/>
    </source>
</evidence>
<gene>
    <name evidence="5" type="ORF">N799_11010</name>
</gene>
<dbReference type="InterPro" id="IPR007863">
    <property type="entry name" value="Peptidase_M16_C"/>
</dbReference>
<feature type="domain" description="Peptidase M16 N-terminal" evidence="3">
    <location>
        <begin position="59"/>
        <end position="196"/>
    </location>
</feature>
<feature type="signal peptide" evidence="2">
    <location>
        <begin position="1"/>
        <end position="39"/>
    </location>
</feature>
<sequence length="974" mass="103757">MTASTRARQGLLHKGTLALALATAIGATALVPAPASAQAAPAAGVDIAYEEFTLPNGLRVIVHEDRKAPIVAVNVWYHVGSKDEPRGRTGFAHLFEHLMFNGSENAPGEYFTPFELVGATDMNGTTNTDRTNYFQNVPTTALDLALWMESDRMGHLLGAVDQKTLDEQRGVVQNEKRQGENQPYGQVWTKLNQALYPEGHPYHHSVIGSMADLNAAALEDVHQWFRAWYGPNNAVLVLAGDIDVETAKKKVAKYFGDIPAGPDMAQPAIDIAVRPADTREVMEDRVPQARIYRAWNVPPTGTVAVDQLHVLAQVLGGSDTSRLEKRLVHQDKLVDSVSAGVSESQLGSNFLVMASVKDGVDPKKVEAIIDEELARLLDEGPTAEEVAQAQTVIRAGFIRGIERIGGFGGKADALASCEIYTGEPDCFRDSLATVAAVTPAQLVAVGQQWLGDGDHTLVVVPGERTPLAEEPAVDPAPLQLPPVAGKYSTTASTVDRSTGVPMPEQFPELTFPELQRATLSNGTEVILAERHAVPVVQLNYLFDGGYKADALGNDKLGTSSFAMSMLDEGAGAYGALEFAARAEALGANLGAGASLDGGSAYLSALKDQLDPSLALFADMLRQPRFDTAEIDRVKASWIAGIKQEKARPNSAALRVMPPLLYGEGHAYAMPFSGTGTEASIASLTRDDLVGYHAAWVRPENATLVVVGDTTLAEVVPMLEKHLGDWDPAGEPAATGEVAKVERPEQSRVFLIDQPGAVQANIFVGQLVPSTKSAQATGFEFANTVLGGQFSARLNMNLREDKHWAYGSYSFAPDAVGQRPWLAFAPVQIDKTAESMAELKREITEYAGGKAPPTTEEVAKVRANEIRSLPGAYETASSVAGTIAGMVRYDRPDDYVQRRQAEIESLTPAQVAAAAGTIEPSALTWVVVGDLDQIEEPVRALDFGTVQVLDADGNPVATSAGATAAAATGDGADAE</sequence>
<dbReference type="SUPFAM" id="SSF63411">
    <property type="entry name" value="LuxS/MPP-like metallohydrolase"/>
    <property type="match status" value="4"/>
</dbReference>
<name>A0A0A0ESV2_9GAMM</name>
<dbReference type="eggNOG" id="COG0612">
    <property type="taxonomic scope" value="Bacteria"/>
</dbReference>
<protein>
    <submittedName>
        <fullName evidence="5">Peptidase M16</fullName>
    </submittedName>
</protein>
<keyword evidence="2" id="KW-0732">Signal</keyword>
<dbReference type="PANTHER" id="PTHR11851:SF49">
    <property type="entry name" value="MITOCHONDRIAL-PROCESSING PEPTIDASE SUBUNIT ALPHA"/>
    <property type="match status" value="1"/>
</dbReference>
<dbReference type="InterPro" id="IPR050361">
    <property type="entry name" value="MPP/UQCRC_Complex"/>
</dbReference>
<feature type="domain" description="Peptidase M16 C-terminal" evidence="4">
    <location>
        <begin position="682"/>
        <end position="862"/>
    </location>
</feature>
<proteinExistence type="inferred from homology"/>
<evidence type="ECO:0000313" key="5">
    <source>
        <dbReference type="EMBL" id="KGM53208.1"/>
    </source>
</evidence>
<dbReference type="InterPro" id="IPR011765">
    <property type="entry name" value="Pept_M16_N"/>
</dbReference>
<comment type="similarity">
    <text evidence="1">Belongs to the peptidase M16 family.</text>
</comment>
<dbReference type="InterPro" id="IPR011249">
    <property type="entry name" value="Metalloenz_LuxS/M16"/>
</dbReference>
<dbReference type="Pfam" id="PF00675">
    <property type="entry name" value="Peptidase_M16"/>
    <property type="match status" value="2"/>
</dbReference>
<keyword evidence="6" id="KW-1185">Reference proteome</keyword>
<dbReference type="Proteomes" id="UP000029989">
    <property type="component" value="Unassembled WGS sequence"/>
</dbReference>
<dbReference type="OrthoDB" id="9811314at2"/>
<feature type="chain" id="PRO_5001969227" evidence="2">
    <location>
        <begin position="40"/>
        <end position="974"/>
    </location>
</feature>
<evidence type="ECO:0000256" key="2">
    <source>
        <dbReference type="SAM" id="SignalP"/>
    </source>
</evidence>
<feature type="domain" description="Peptidase M16 N-terminal" evidence="3">
    <location>
        <begin position="553"/>
        <end position="643"/>
    </location>
</feature>
<feature type="domain" description="Peptidase M16 C-terminal" evidence="4">
    <location>
        <begin position="218"/>
        <end position="391"/>
    </location>
</feature>
<dbReference type="EMBL" id="AVPT01000051">
    <property type="protein sequence ID" value="KGM53208.1"/>
    <property type="molecule type" value="Genomic_DNA"/>
</dbReference>
<dbReference type="Gene3D" id="3.30.830.10">
    <property type="entry name" value="Metalloenzyme, LuxS/M16 peptidase-like"/>
    <property type="match status" value="4"/>
</dbReference>
<organism evidence="5 6">
    <name type="scientific">Lysobacter arseniciresistens ZS79</name>
    <dbReference type="NCBI Taxonomy" id="913325"/>
    <lineage>
        <taxon>Bacteria</taxon>
        <taxon>Pseudomonadati</taxon>
        <taxon>Pseudomonadota</taxon>
        <taxon>Gammaproteobacteria</taxon>
        <taxon>Lysobacterales</taxon>
        <taxon>Lysobacteraceae</taxon>
        <taxon>Novilysobacter</taxon>
    </lineage>
</organism>
<dbReference type="AlphaFoldDB" id="A0A0A0ESV2"/>
<dbReference type="Pfam" id="PF05193">
    <property type="entry name" value="Peptidase_M16_C"/>
    <property type="match status" value="2"/>
</dbReference>
<dbReference type="STRING" id="913325.N799_11010"/>
<evidence type="ECO:0000259" key="3">
    <source>
        <dbReference type="Pfam" id="PF00675"/>
    </source>
</evidence>
<dbReference type="RefSeq" id="WP_036213746.1">
    <property type="nucleotide sequence ID" value="NZ_AVPT01000051.1"/>
</dbReference>
<reference evidence="5 6" key="1">
    <citation type="journal article" date="2015" name="Stand. Genomic Sci.">
        <title>Genomic information of the arsenic-resistant bacterium Lysobacter arseniciresistens type strain ZS79(T) and comparison of Lysobacter draft genomes.</title>
        <authorList>
            <person name="Liu L."/>
            <person name="Zhang S."/>
            <person name="Luo M."/>
            <person name="Wang G."/>
        </authorList>
    </citation>
    <scope>NUCLEOTIDE SEQUENCE [LARGE SCALE GENOMIC DNA]</scope>
    <source>
        <strain evidence="5 6">ZS79</strain>
    </source>
</reference>
<dbReference type="GO" id="GO:0046872">
    <property type="term" value="F:metal ion binding"/>
    <property type="evidence" value="ECO:0007669"/>
    <property type="project" value="InterPro"/>
</dbReference>
<accession>A0A0A0ESV2</accession>
<evidence type="ECO:0000256" key="1">
    <source>
        <dbReference type="ARBA" id="ARBA00007261"/>
    </source>
</evidence>
<dbReference type="PANTHER" id="PTHR11851">
    <property type="entry name" value="METALLOPROTEASE"/>
    <property type="match status" value="1"/>
</dbReference>
<comment type="caution">
    <text evidence="5">The sequence shown here is derived from an EMBL/GenBank/DDBJ whole genome shotgun (WGS) entry which is preliminary data.</text>
</comment>